<dbReference type="PROSITE" id="PS50097">
    <property type="entry name" value="BTB"/>
    <property type="match status" value="1"/>
</dbReference>
<name>A0A1V6RE56_9EURO</name>
<dbReference type="CDD" id="cd18186">
    <property type="entry name" value="BTB_POZ_ZBTB_KLHL-like"/>
    <property type="match status" value="1"/>
</dbReference>
<evidence type="ECO:0000313" key="3">
    <source>
        <dbReference type="Proteomes" id="UP000191518"/>
    </source>
</evidence>
<dbReference type="SUPFAM" id="SSF54695">
    <property type="entry name" value="POZ domain"/>
    <property type="match status" value="1"/>
</dbReference>
<evidence type="ECO:0000259" key="1">
    <source>
        <dbReference type="PROSITE" id="PS50097"/>
    </source>
</evidence>
<protein>
    <recommendedName>
        <fullName evidence="1">BTB domain-containing protein</fullName>
    </recommendedName>
</protein>
<dbReference type="InterPro" id="IPR000210">
    <property type="entry name" value="BTB/POZ_dom"/>
</dbReference>
<sequence>MASIKISSQNESLKGHGAIICTKSHFFDATLKPFKEPIIGTINLPEDDPETIKRVLCFLYRQNYNDHDQGAEELTSLTPRKCRASVKTRRANLNMARPLPTPISVYLEADKFSIVPLKQLALDNLSTGMKDYWMTYSFPKIAREIMSSISLRGSSLLNALVKVICGHLGDSMITVNLDLSLLQDWQKRA</sequence>
<dbReference type="Proteomes" id="UP000191518">
    <property type="component" value="Unassembled WGS sequence"/>
</dbReference>
<dbReference type="Pfam" id="PF00651">
    <property type="entry name" value="BTB"/>
    <property type="match status" value="1"/>
</dbReference>
<evidence type="ECO:0000313" key="2">
    <source>
        <dbReference type="EMBL" id="OQE00082.1"/>
    </source>
</evidence>
<keyword evidence="3" id="KW-1185">Reference proteome</keyword>
<comment type="caution">
    <text evidence="2">The sequence shown here is derived from an EMBL/GenBank/DDBJ whole genome shotgun (WGS) entry which is preliminary data.</text>
</comment>
<dbReference type="EMBL" id="MDYP01000059">
    <property type="protein sequence ID" value="OQE00082.1"/>
    <property type="molecule type" value="Genomic_DNA"/>
</dbReference>
<dbReference type="STRING" id="29845.A0A1V6RE56"/>
<feature type="domain" description="BTB" evidence="1">
    <location>
        <begin position="2"/>
        <end position="68"/>
    </location>
</feature>
<accession>A0A1V6RE56</accession>
<proteinExistence type="predicted"/>
<organism evidence="2 3">
    <name type="scientific">Penicillium vulpinum</name>
    <dbReference type="NCBI Taxonomy" id="29845"/>
    <lineage>
        <taxon>Eukaryota</taxon>
        <taxon>Fungi</taxon>
        <taxon>Dikarya</taxon>
        <taxon>Ascomycota</taxon>
        <taxon>Pezizomycotina</taxon>
        <taxon>Eurotiomycetes</taxon>
        <taxon>Eurotiomycetidae</taxon>
        <taxon>Eurotiales</taxon>
        <taxon>Aspergillaceae</taxon>
        <taxon>Penicillium</taxon>
    </lineage>
</organism>
<dbReference type="OrthoDB" id="6359816at2759"/>
<gene>
    <name evidence="2" type="ORF">PENVUL_c059G00939</name>
</gene>
<dbReference type="PANTHER" id="PTHR47843">
    <property type="entry name" value="BTB DOMAIN-CONTAINING PROTEIN-RELATED"/>
    <property type="match status" value="1"/>
</dbReference>
<reference evidence="3" key="1">
    <citation type="journal article" date="2017" name="Nat. Microbiol.">
        <title>Global analysis of biosynthetic gene clusters reveals vast potential of secondary metabolite production in Penicillium species.</title>
        <authorList>
            <person name="Nielsen J.C."/>
            <person name="Grijseels S."/>
            <person name="Prigent S."/>
            <person name="Ji B."/>
            <person name="Dainat J."/>
            <person name="Nielsen K.F."/>
            <person name="Frisvad J.C."/>
            <person name="Workman M."/>
            <person name="Nielsen J."/>
        </authorList>
    </citation>
    <scope>NUCLEOTIDE SEQUENCE [LARGE SCALE GENOMIC DNA]</scope>
    <source>
        <strain evidence="3">IBT 29486</strain>
    </source>
</reference>
<dbReference type="AlphaFoldDB" id="A0A1V6RE56"/>
<dbReference type="Gene3D" id="3.30.710.10">
    <property type="entry name" value="Potassium Channel Kv1.1, Chain A"/>
    <property type="match status" value="1"/>
</dbReference>
<dbReference type="InterPro" id="IPR011333">
    <property type="entry name" value="SKP1/BTB/POZ_sf"/>
</dbReference>
<dbReference type="PANTHER" id="PTHR47843:SF5">
    <property type="entry name" value="BTB_POZ DOMAIN PROTEIN"/>
    <property type="match status" value="1"/>
</dbReference>